<name>A0A9N8WRH2_FUNMO</name>
<reference evidence="1" key="1">
    <citation type="submission" date="2021-06" db="EMBL/GenBank/DDBJ databases">
        <authorList>
            <person name="Kallberg Y."/>
            <person name="Tangrot J."/>
            <person name="Rosling A."/>
        </authorList>
    </citation>
    <scope>NUCLEOTIDE SEQUENCE</scope>
    <source>
        <strain evidence="1">87-6 pot B 2015</strain>
    </source>
</reference>
<dbReference type="EMBL" id="CAJVPP010000533">
    <property type="protein sequence ID" value="CAG8491054.1"/>
    <property type="molecule type" value="Genomic_DNA"/>
</dbReference>
<protein>
    <submittedName>
        <fullName evidence="1">6747_t:CDS:1</fullName>
    </submittedName>
</protein>
<evidence type="ECO:0000313" key="2">
    <source>
        <dbReference type="Proteomes" id="UP000789375"/>
    </source>
</evidence>
<evidence type="ECO:0000313" key="1">
    <source>
        <dbReference type="EMBL" id="CAG8491054.1"/>
    </source>
</evidence>
<accession>A0A9N8WRH2</accession>
<proteinExistence type="predicted"/>
<sequence length="69" mass="8016">MKRYFVVPPGESLNMRINFVNGALLMTNMLNSDARLKLNVQHNKQLDVTSQQTAITPFVHHEVLRLRIR</sequence>
<comment type="caution">
    <text evidence="1">The sequence shown here is derived from an EMBL/GenBank/DDBJ whole genome shotgun (WGS) entry which is preliminary data.</text>
</comment>
<dbReference type="AlphaFoldDB" id="A0A9N8WRH2"/>
<organism evidence="1 2">
    <name type="scientific">Funneliformis mosseae</name>
    <name type="common">Endomycorrhizal fungus</name>
    <name type="synonym">Glomus mosseae</name>
    <dbReference type="NCBI Taxonomy" id="27381"/>
    <lineage>
        <taxon>Eukaryota</taxon>
        <taxon>Fungi</taxon>
        <taxon>Fungi incertae sedis</taxon>
        <taxon>Mucoromycota</taxon>
        <taxon>Glomeromycotina</taxon>
        <taxon>Glomeromycetes</taxon>
        <taxon>Glomerales</taxon>
        <taxon>Glomeraceae</taxon>
        <taxon>Funneliformis</taxon>
    </lineage>
</organism>
<dbReference type="Proteomes" id="UP000789375">
    <property type="component" value="Unassembled WGS sequence"/>
</dbReference>
<gene>
    <name evidence="1" type="ORF">FMOSSE_LOCUS3536</name>
</gene>
<keyword evidence="2" id="KW-1185">Reference proteome</keyword>